<proteinExistence type="inferred from homology"/>
<feature type="transmembrane region" description="Helical" evidence="4">
    <location>
        <begin position="368"/>
        <end position="387"/>
    </location>
</feature>
<dbReference type="Gene3D" id="3.90.550.10">
    <property type="entry name" value="Spore Coat Polysaccharide Biosynthesis Protein SpsA, Chain A"/>
    <property type="match status" value="1"/>
</dbReference>
<sequence>MIASSIMIALQIFLAFVGIYQFGLALFGIVRKKKTIRHKPQKSFAILVAAHNEEKVVGALIENLNRLDYPKELYDVFVICDNCTDGTADISRSMGAHACERFNNQLKGKGYAIEWMLKELWAMPKQYDAVVMFDADNLVNTDFLIHMNNDLCNGHQVIQGYLDTKNPDDSWVTASYGITYWYCNRLWQLSRRNLGMANFLGGTGMCFESGLLKEMGWGATSLVEDLEFSMRCVQRGVHPVLNYEAKVYDEKPVSFRASARQRLRWMQGHFTVARQYFFPLLWASIKERNFVKFDAALYSFSVYSTLLGFVGTVVIWIDYVLPADNVFSSIYAYLPFWVPAVALASAALMFPLVMALEGIKSGKMYAHLLSMIVFQLSWLPITFYAFFTQNNKQWSHTQHTRVIRLEEVQSKQAS</sequence>
<keyword evidence="6" id="KW-1185">Reference proteome</keyword>
<dbReference type="InterPro" id="IPR029044">
    <property type="entry name" value="Nucleotide-diphossugar_trans"/>
</dbReference>
<evidence type="ECO:0000313" key="5">
    <source>
        <dbReference type="EMBL" id="PLT45012.1"/>
    </source>
</evidence>
<gene>
    <name evidence="5" type="ORF">B8V81_3443</name>
</gene>
<evidence type="ECO:0000256" key="4">
    <source>
        <dbReference type="SAM" id="Phobius"/>
    </source>
</evidence>
<evidence type="ECO:0000256" key="1">
    <source>
        <dbReference type="ARBA" id="ARBA00006739"/>
    </source>
</evidence>
<comment type="similarity">
    <text evidence="1">Belongs to the glycosyltransferase 2 family.</text>
</comment>
<dbReference type="GO" id="GO:0016757">
    <property type="term" value="F:glycosyltransferase activity"/>
    <property type="evidence" value="ECO:0007669"/>
    <property type="project" value="UniProtKB-KW"/>
</dbReference>
<dbReference type="AlphaFoldDB" id="A0A2N5N3Y4"/>
<name>A0A2N5N3Y4_9BACL</name>
<protein>
    <submittedName>
        <fullName evidence="5">N-acetylglucosaminyltransferase</fullName>
        <ecNumber evidence="5">2.4.1.-</ecNumber>
    </submittedName>
</protein>
<accession>A0A2N5N3Y4</accession>
<dbReference type="EMBL" id="NFEZ01000004">
    <property type="protein sequence ID" value="PLT45012.1"/>
    <property type="molecule type" value="Genomic_DNA"/>
</dbReference>
<feature type="transmembrane region" description="Helical" evidence="4">
    <location>
        <begin position="6"/>
        <end position="30"/>
    </location>
</feature>
<keyword evidence="4" id="KW-0812">Transmembrane</keyword>
<keyword evidence="2 5" id="KW-0328">Glycosyltransferase</keyword>
<evidence type="ECO:0000256" key="3">
    <source>
        <dbReference type="ARBA" id="ARBA00022679"/>
    </source>
</evidence>
<keyword evidence="4" id="KW-0472">Membrane</keyword>
<dbReference type="PANTHER" id="PTHR43630:SF1">
    <property type="entry name" value="POLY-BETA-1,6-N-ACETYL-D-GLUCOSAMINE SYNTHASE"/>
    <property type="match status" value="1"/>
</dbReference>
<dbReference type="Proteomes" id="UP000234789">
    <property type="component" value="Unassembled WGS sequence"/>
</dbReference>
<feature type="transmembrane region" description="Helical" evidence="4">
    <location>
        <begin position="337"/>
        <end position="356"/>
    </location>
</feature>
<dbReference type="Pfam" id="PF13641">
    <property type="entry name" value="Glyco_tranf_2_3"/>
    <property type="match status" value="1"/>
</dbReference>
<feature type="transmembrane region" description="Helical" evidence="4">
    <location>
        <begin position="295"/>
        <end position="317"/>
    </location>
</feature>
<keyword evidence="3 5" id="KW-0808">Transferase</keyword>
<keyword evidence="4" id="KW-1133">Transmembrane helix</keyword>
<dbReference type="EC" id="2.4.1.-" evidence="5"/>
<dbReference type="CDD" id="cd06438">
    <property type="entry name" value="EpsO_like"/>
    <property type="match status" value="1"/>
</dbReference>
<evidence type="ECO:0000313" key="6">
    <source>
        <dbReference type="Proteomes" id="UP000234789"/>
    </source>
</evidence>
<comment type="caution">
    <text evidence="5">The sequence shown here is derived from an EMBL/GenBank/DDBJ whole genome shotgun (WGS) entry which is preliminary data.</text>
</comment>
<dbReference type="PANTHER" id="PTHR43630">
    <property type="entry name" value="POLY-BETA-1,6-N-ACETYL-D-GLUCOSAMINE SYNTHASE"/>
    <property type="match status" value="1"/>
</dbReference>
<dbReference type="SUPFAM" id="SSF53448">
    <property type="entry name" value="Nucleotide-diphospho-sugar transferases"/>
    <property type="match status" value="1"/>
</dbReference>
<organism evidence="5 6">
    <name type="scientific">Paenibacillus pasadenensis</name>
    <dbReference type="NCBI Taxonomy" id="217090"/>
    <lineage>
        <taxon>Bacteria</taxon>
        <taxon>Bacillati</taxon>
        <taxon>Bacillota</taxon>
        <taxon>Bacilli</taxon>
        <taxon>Bacillales</taxon>
        <taxon>Paenibacillaceae</taxon>
        <taxon>Paenibacillus</taxon>
    </lineage>
</organism>
<evidence type="ECO:0000256" key="2">
    <source>
        <dbReference type="ARBA" id="ARBA00022676"/>
    </source>
</evidence>
<reference evidence="5 6" key="1">
    <citation type="submission" date="2017-05" db="EMBL/GenBank/DDBJ databases">
        <title>Functional genome analysis of Paenibacillus pasadenensis strain R16: insights on endophytic life style and antifungal activity.</title>
        <authorList>
            <person name="Passera A."/>
            <person name="Marcolungo L."/>
            <person name="Casati P."/>
            <person name="Brasca M."/>
            <person name="Quaglino F."/>
            <person name="Delledonne M."/>
        </authorList>
    </citation>
    <scope>NUCLEOTIDE SEQUENCE [LARGE SCALE GENOMIC DNA]</scope>
    <source>
        <strain evidence="5 6">R16</strain>
    </source>
</reference>